<dbReference type="Gene3D" id="3.40.630.30">
    <property type="match status" value="1"/>
</dbReference>
<dbReference type="EC" id="2.3.1.128" evidence="2"/>
<dbReference type="Proteomes" id="UP000011728">
    <property type="component" value="Chromosome"/>
</dbReference>
<dbReference type="KEGG" id="csr:Cspa_c24980"/>
<name>M1MIX9_9CLOT</name>
<dbReference type="PANTHER" id="PTHR43792">
    <property type="entry name" value="GNAT FAMILY, PUTATIVE (AFU_ORTHOLOGUE AFUA_3G00765)-RELATED-RELATED"/>
    <property type="match status" value="1"/>
</dbReference>
<keyword evidence="2" id="KW-0808">Transferase</keyword>
<dbReference type="SUPFAM" id="SSF55729">
    <property type="entry name" value="Acyl-CoA N-acyltransferases (Nat)"/>
    <property type="match status" value="1"/>
</dbReference>
<dbReference type="STRING" id="36745.CLSAP_23170"/>
<accession>M1MIX9</accession>
<dbReference type="InterPro" id="IPR000182">
    <property type="entry name" value="GNAT_dom"/>
</dbReference>
<sequence>MIETDRLIVCPIKEIDYDDICEYGCDEETGKYMIHWPKTKDEISNFISDCIFFMSSENPAWYEFVIRLKETSKVIGNVSLIIKNSEAEIGWISNKKFWNNGYMSEAVKAVIKEAFNNLSVNRIIATCADMNIGSYKVMEKCSMKRLDLEKNYKATRSGNEKTYSKLTYVIDRGVI</sequence>
<organism evidence="2 3">
    <name type="scientific">Clostridium saccharoperbutylacetonicum N1-4(HMT)</name>
    <dbReference type="NCBI Taxonomy" id="931276"/>
    <lineage>
        <taxon>Bacteria</taxon>
        <taxon>Bacillati</taxon>
        <taxon>Bacillota</taxon>
        <taxon>Clostridia</taxon>
        <taxon>Eubacteriales</taxon>
        <taxon>Clostridiaceae</taxon>
        <taxon>Clostridium</taxon>
    </lineage>
</organism>
<feature type="domain" description="N-acetyltransferase" evidence="1">
    <location>
        <begin position="6"/>
        <end position="144"/>
    </location>
</feature>
<evidence type="ECO:0000313" key="2">
    <source>
        <dbReference type="EMBL" id="AGF56263.1"/>
    </source>
</evidence>
<dbReference type="OrthoDB" id="9785602at2"/>
<dbReference type="PATRIC" id="fig|931276.5.peg.2503"/>
<dbReference type="HOGENOM" id="CLU_013985_3_6_9"/>
<dbReference type="eggNOG" id="COG1670">
    <property type="taxonomic scope" value="Bacteria"/>
</dbReference>
<dbReference type="AlphaFoldDB" id="M1MIX9"/>
<dbReference type="PANTHER" id="PTHR43792:SF1">
    <property type="entry name" value="N-ACETYLTRANSFERASE DOMAIN-CONTAINING PROTEIN"/>
    <property type="match status" value="1"/>
</dbReference>
<evidence type="ECO:0000259" key="1">
    <source>
        <dbReference type="Pfam" id="PF13302"/>
    </source>
</evidence>
<dbReference type="InterPro" id="IPR051531">
    <property type="entry name" value="N-acetyltransferase"/>
</dbReference>
<reference evidence="2 3" key="1">
    <citation type="submission" date="2013-02" db="EMBL/GenBank/DDBJ databases">
        <title>Genome sequence of Clostridium saccharoperbutylacetonicum N1-4(HMT).</title>
        <authorList>
            <person name="Poehlein A."/>
            <person name="Daniel R."/>
        </authorList>
    </citation>
    <scope>NUCLEOTIDE SEQUENCE [LARGE SCALE GENOMIC DNA]</scope>
    <source>
        <strain evidence="3">N1-4(HMT)</strain>
    </source>
</reference>
<dbReference type="InterPro" id="IPR016181">
    <property type="entry name" value="Acyl_CoA_acyltransferase"/>
</dbReference>
<gene>
    <name evidence="2" type="ORF">Cspa_c24980</name>
</gene>
<dbReference type="RefSeq" id="WP_015392582.1">
    <property type="nucleotide sequence ID" value="NC_020291.1"/>
</dbReference>
<proteinExistence type="predicted"/>
<dbReference type="EMBL" id="CP004121">
    <property type="protein sequence ID" value="AGF56263.1"/>
    <property type="molecule type" value="Genomic_DNA"/>
</dbReference>
<protein>
    <submittedName>
        <fullName evidence="2">Acetyltransferase</fullName>
        <ecNumber evidence="2">2.3.1.128</ecNumber>
    </submittedName>
</protein>
<keyword evidence="3" id="KW-1185">Reference proteome</keyword>
<keyword evidence="2" id="KW-0012">Acyltransferase</keyword>
<dbReference type="Pfam" id="PF13302">
    <property type="entry name" value="Acetyltransf_3"/>
    <property type="match status" value="1"/>
</dbReference>
<evidence type="ECO:0000313" key="3">
    <source>
        <dbReference type="Proteomes" id="UP000011728"/>
    </source>
</evidence>
<dbReference type="GO" id="GO:0016747">
    <property type="term" value="F:acyltransferase activity, transferring groups other than amino-acyl groups"/>
    <property type="evidence" value="ECO:0007669"/>
    <property type="project" value="InterPro"/>
</dbReference>